<reference evidence="1" key="2">
    <citation type="journal article" date="2022" name="New Phytol.">
        <title>Evolutionary transition to the ectomycorrhizal habit in the genomes of a hyperdiverse lineage of mushroom-forming fungi.</title>
        <authorList>
            <person name="Looney B."/>
            <person name="Miyauchi S."/>
            <person name="Morin E."/>
            <person name="Drula E."/>
            <person name="Courty P.E."/>
            <person name="Kohler A."/>
            <person name="Kuo A."/>
            <person name="LaButti K."/>
            <person name="Pangilinan J."/>
            <person name="Lipzen A."/>
            <person name="Riley R."/>
            <person name="Andreopoulos W."/>
            <person name="He G."/>
            <person name="Johnson J."/>
            <person name="Nolan M."/>
            <person name="Tritt A."/>
            <person name="Barry K.W."/>
            <person name="Grigoriev I.V."/>
            <person name="Nagy L.G."/>
            <person name="Hibbett D."/>
            <person name="Henrissat B."/>
            <person name="Matheny P.B."/>
            <person name="Labbe J."/>
            <person name="Martin F.M."/>
        </authorList>
    </citation>
    <scope>NUCLEOTIDE SEQUENCE</scope>
    <source>
        <strain evidence="1">FP105234-sp</strain>
    </source>
</reference>
<dbReference type="Proteomes" id="UP000814033">
    <property type="component" value="Unassembled WGS sequence"/>
</dbReference>
<protein>
    <submittedName>
        <fullName evidence="1">Uncharacterized protein</fullName>
    </submittedName>
</protein>
<proteinExistence type="predicted"/>
<dbReference type="EMBL" id="MU275845">
    <property type="protein sequence ID" value="KAI0052474.1"/>
    <property type="molecule type" value="Genomic_DNA"/>
</dbReference>
<reference evidence="1" key="1">
    <citation type="submission" date="2021-02" db="EMBL/GenBank/DDBJ databases">
        <authorList>
            <consortium name="DOE Joint Genome Institute"/>
            <person name="Ahrendt S."/>
            <person name="Looney B.P."/>
            <person name="Miyauchi S."/>
            <person name="Morin E."/>
            <person name="Drula E."/>
            <person name="Courty P.E."/>
            <person name="Chicoki N."/>
            <person name="Fauchery L."/>
            <person name="Kohler A."/>
            <person name="Kuo A."/>
            <person name="Labutti K."/>
            <person name="Pangilinan J."/>
            <person name="Lipzen A."/>
            <person name="Riley R."/>
            <person name="Andreopoulos W."/>
            <person name="He G."/>
            <person name="Johnson J."/>
            <person name="Barry K.W."/>
            <person name="Grigoriev I.V."/>
            <person name="Nagy L."/>
            <person name="Hibbett D."/>
            <person name="Henrissat B."/>
            <person name="Matheny P.B."/>
            <person name="Labbe J."/>
            <person name="Martin F."/>
        </authorList>
    </citation>
    <scope>NUCLEOTIDE SEQUENCE</scope>
    <source>
        <strain evidence="1">FP105234-sp</strain>
    </source>
</reference>
<organism evidence="1 2">
    <name type="scientific">Auriscalpium vulgare</name>
    <dbReference type="NCBI Taxonomy" id="40419"/>
    <lineage>
        <taxon>Eukaryota</taxon>
        <taxon>Fungi</taxon>
        <taxon>Dikarya</taxon>
        <taxon>Basidiomycota</taxon>
        <taxon>Agaricomycotina</taxon>
        <taxon>Agaricomycetes</taxon>
        <taxon>Russulales</taxon>
        <taxon>Auriscalpiaceae</taxon>
        <taxon>Auriscalpium</taxon>
    </lineage>
</organism>
<evidence type="ECO:0000313" key="2">
    <source>
        <dbReference type="Proteomes" id="UP000814033"/>
    </source>
</evidence>
<name>A0ACB8S7H4_9AGAM</name>
<gene>
    <name evidence="1" type="ORF">FA95DRAFT_1553479</name>
</gene>
<sequence>MSPGFLERLGRSSSTTTSKQLFPPAPSSKLIVVREMRASTSLPTLSGHSSSLDWSLALSELAVDVSNMLQFTPAAAAAALLTAVLKTTVAVKINQERCMRIGERAARSLASLGLQMEGKWESAPQSLLDNLYALERTLSGLQECMRRISQANWRKRLLSKPQIEDTLQQCEARLDEALQAFQFTSLIQIHYIVGKQDRATSSDPAIVSASAVELTPSRQEDEMGKFLAKLKEPEDEFGYRRYHASDVLISKTRSRRIGWFSEISEASANGNKVIVKAYTGPREETLKQWYQDIKRLRNIYHGCFPQLLGYSGGTTTPFILLSNAPKQDVISYLQAWWTPQLKLADGTRAILEAYQDIAAAMLYVQQQLSLDNQQAKEFIRNATYGVDHNCSLVLGLPAHVDDDAVARRWTAVVGEATLRRTIFYHYLRFLEKASSSITTRNTVRESILECICLINELVLYNSSAVLLPEEVQQALDSGDVLALPKLRTLAYARADGRSIFQSTISVYPFAYNDFSLGDVGIGSFGIPGAFVNAGNILELEAADSLSLEYTERCFQRQPDTTYPASDAWMSRGELQFALDTLNDNETAHVHSVSLMPIHSAWLLFLKWARPLAEKIGVEPQDLRMVIRLGGPQPIAAREHELADNRFSDEFAEDIWRSSSMTAVALFEVGFLRIEAEDLA</sequence>
<comment type="caution">
    <text evidence="1">The sequence shown here is derived from an EMBL/GenBank/DDBJ whole genome shotgun (WGS) entry which is preliminary data.</text>
</comment>
<keyword evidence="2" id="KW-1185">Reference proteome</keyword>
<accession>A0ACB8S7H4</accession>
<evidence type="ECO:0000313" key="1">
    <source>
        <dbReference type="EMBL" id="KAI0052474.1"/>
    </source>
</evidence>